<dbReference type="Proteomes" id="UP001629432">
    <property type="component" value="Unassembled WGS sequence"/>
</dbReference>
<keyword evidence="3" id="KW-1185">Reference proteome</keyword>
<organism evidence="2 3">
    <name type="scientific">Paraburkholderia metrosideri</name>
    <dbReference type="NCBI Taxonomy" id="580937"/>
    <lineage>
        <taxon>Bacteria</taxon>
        <taxon>Pseudomonadati</taxon>
        <taxon>Pseudomonadota</taxon>
        <taxon>Betaproteobacteria</taxon>
        <taxon>Burkholderiales</taxon>
        <taxon>Burkholderiaceae</taxon>
        <taxon>Paraburkholderia</taxon>
    </lineage>
</organism>
<dbReference type="GO" id="GO:0003677">
    <property type="term" value="F:DNA binding"/>
    <property type="evidence" value="ECO:0007669"/>
    <property type="project" value="UniProtKB-KW"/>
</dbReference>
<accession>A0ABW9DUG1</accession>
<dbReference type="EMBL" id="JAQQCF010000016">
    <property type="protein sequence ID" value="MFM0638760.1"/>
    <property type="molecule type" value="Genomic_DNA"/>
</dbReference>
<keyword evidence="2" id="KW-0238">DNA-binding</keyword>
<dbReference type="Gene3D" id="3.30.160.390">
    <property type="entry name" value="Integrase, DNA-binding domain"/>
    <property type="match status" value="1"/>
</dbReference>
<evidence type="ECO:0000259" key="1">
    <source>
        <dbReference type="Pfam" id="PF13356"/>
    </source>
</evidence>
<evidence type="ECO:0000313" key="2">
    <source>
        <dbReference type="EMBL" id="MFM0638760.1"/>
    </source>
</evidence>
<dbReference type="Pfam" id="PF13356">
    <property type="entry name" value="Arm-DNA-bind_3"/>
    <property type="match status" value="1"/>
</dbReference>
<dbReference type="InterPro" id="IPR025166">
    <property type="entry name" value="Integrase_DNA_bind_dom"/>
</dbReference>
<sequence length="74" mass="8736">MEFDYRLDGKDCNYTLGRFPDLSISDARQRRIDAARLVAFGIHPVAYEKQLQQQAIAHNKNTFRDFVFLPDFQR</sequence>
<dbReference type="RefSeq" id="WP_408337628.1">
    <property type="nucleotide sequence ID" value="NZ_JAQQCF010000016.1"/>
</dbReference>
<dbReference type="InterPro" id="IPR038488">
    <property type="entry name" value="Integrase_DNA-bd_sf"/>
</dbReference>
<comment type="caution">
    <text evidence="2">The sequence shown here is derived from an EMBL/GenBank/DDBJ whole genome shotgun (WGS) entry which is preliminary data.</text>
</comment>
<evidence type="ECO:0000313" key="3">
    <source>
        <dbReference type="Proteomes" id="UP001629432"/>
    </source>
</evidence>
<gene>
    <name evidence="2" type="ORF">PQQ63_18855</name>
</gene>
<protein>
    <submittedName>
        <fullName evidence="2">Arm DNA-binding domain-containing protein</fullName>
    </submittedName>
</protein>
<proteinExistence type="predicted"/>
<name>A0ABW9DUG1_9BURK</name>
<feature type="domain" description="Integrase DNA-binding" evidence="1">
    <location>
        <begin position="3"/>
        <end position="50"/>
    </location>
</feature>
<reference evidence="2 3" key="1">
    <citation type="journal article" date="2024" name="Chem. Sci.">
        <title>Discovery of megapolipeptins by genome mining of a Burkholderiales bacteria collection.</title>
        <authorList>
            <person name="Paulo B.S."/>
            <person name="Recchia M.J.J."/>
            <person name="Lee S."/>
            <person name="Fergusson C.H."/>
            <person name="Romanowski S.B."/>
            <person name="Hernandez A."/>
            <person name="Krull N."/>
            <person name="Liu D.Y."/>
            <person name="Cavanagh H."/>
            <person name="Bos A."/>
            <person name="Gray C.A."/>
            <person name="Murphy B.T."/>
            <person name="Linington R.G."/>
            <person name="Eustaquio A.S."/>
        </authorList>
    </citation>
    <scope>NUCLEOTIDE SEQUENCE [LARGE SCALE GENOMIC DNA]</scope>
    <source>
        <strain evidence="2 3">RL17-338-BIC-A</strain>
    </source>
</reference>